<evidence type="ECO:0000256" key="4">
    <source>
        <dbReference type="SAM" id="Coils"/>
    </source>
</evidence>
<dbReference type="GO" id="GO:0003677">
    <property type="term" value="F:DNA binding"/>
    <property type="evidence" value="ECO:0007669"/>
    <property type="project" value="UniProtKB-KW"/>
</dbReference>
<protein>
    <submittedName>
        <fullName evidence="7">Putative type I restriction-modification system, S subunit</fullName>
    </submittedName>
    <submittedName>
        <fullName evidence="6">Restriction modification system DNA specificity domain protein</fullName>
    </submittedName>
</protein>
<dbReference type="PATRIC" id="fig|59374.8.peg.2129"/>
<dbReference type="KEGG" id="fsu:Fisuc_1721"/>
<evidence type="ECO:0000313" key="6">
    <source>
        <dbReference type="EMBL" id="ACX75314.1"/>
    </source>
</evidence>
<feature type="domain" description="Type I restriction modification DNA specificity" evidence="5">
    <location>
        <begin position="181"/>
        <end position="351"/>
    </location>
</feature>
<evidence type="ECO:0000256" key="1">
    <source>
        <dbReference type="ARBA" id="ARBA00010923"/>
    </source>
</evidence>
<evidence type="ECO:0000313" key="8">
    <source>
        <dbReference type="Proteomes" id="UP000000517"/>
    </source>
</evidence>
<dbReference type="PANTHER" id="PTHR43140:SF1">
    <property type="entry name" value="TYPE I RESTRICTION ENZYME ECOKI SPECIFICITY SUBUNIT"/>
    <property type="match status" value="1"/>
</dbReference>
<dbReference type="REBASE" id="27343">
    <property type="entry name" value="S.FssORF2218P"/>
</dbReference>
<dbReference type="RefSeq" id="WP_014546391.1">
    <property type="nucleotide sequence ID" value="NC_013410.1"/>
</dbReference>
<keyword evidence="9" id="KW-1185">Reference proteome</keyword>
<evidence type="ECO:0000256" key="3">
    <source>
        <dbReference type="ARBA" id="ARBA00023125"/>
    </source>
</evidence>
<dbReference type="EMBL" id="CP002158">
    <property type="protein sequence ID" value="ADL26374.1"/>
    <property type="molecule type" value="Genomic_DNA"/>
</dbReference>
<feature type="domain" description="Type I restriction modification DNA specificity" evidence="5">
    <location>
        <begin position="1"/>
        <end position="150"/>
    </location>
</feature>
<sequence length="383" mass="43241">MSKWEWKKLKDICEKGSSNIKQSDLKDLTGDYPIFGASGYIQNVDFYQRNRDYIGIIKDGSGVGRTMLLPAFSSVIGTLQYILPKEGNDIKFINYALQNIDFSKSIQGAAIPHIYFKDYGETEILVPPLSEQKSIVKFLDEEFSKIETLKTNAETNLKNAKELFESTLEKELNPGKNGTLPSGWEWKTLRELCILRPSKNEALSHLKGTDEVSFLPMEDLNIRERNTIPHKSRALSEVHGSYTFFAEGDVLLAKVTPCFENGKMGIASNLLNGVGFGSSEYIVFRTTKSMINSYLFYVLMSSRFISGGKKQMLGACGLKRLSKEYVESFQIPLPPLSVQKEIVARLDKLSENVKRLEVNYKQIIANCDELKKSILKKTFEGES</sequence>
<gene>
    <name evidence="6" type="ordered locus">Fisuc_1721</name>
    <name evidence="7" type="ordered locus">FSU_2217</name>
</gene>
<evidence type="ECO:0000313" key="9">
    <source>
        <dbReference type="Proteomes" id="UP000001497"/>
    </source>
</evidence>
<dbReference type="CDD" id="cd17260">
    <property type="entry name" value="RMtype1_S_EcoEI-TRD1-CR1_like"/>
    <property type="match status" value="1"/>
</dbReference>
<dbReference type="EMBL" id="CP001792">
    <property type="protein sequence ID" value="ACX75314.1"/>
    <property type="molecule type" value="Genomic_DNA"/>
</dbReference>
<dbReference type="Gene3D" id="3.90.220.20">
    <property type="entry name" value="DNA methylase specificity domains"/>
    <property type="match status" value="2"/>
</dbReference>
<dbReference type="eggNOG" id="COG0732">
    <property type="taxonomic scope" value="Bacteria"/>
</dbReference>
<proteinExistence type="inferred from homology"/>
<evidence type="ECO:0000259" key="5">
    <source>
        <dbReference type="Pfam" id="PF01420"/>
    </source>
</evidence>
<reference evidence="7" key="3">
    <citation type="submission" date="2010-08" db="EMBL/GenBank/DDBJ databases">
        <authorList>
            <person name="Durkin A.S."/>
            <person name="Nelson K.E."/>
            <person name="Morrison M."/>
            <person name="Forsberg C.W."/>
            <person name="Wilson D.B."/>
            <person name="Russell J.B."/>
            <person name="Cann I.K.O."/>
            <person name="Mackie R.I."/>
            <person name="White B.A."/>
        </authorList>
    </citation>
    <scope>NUCLEOTIDE SEQUENCE</scope>
    <source>
        <strain evidence="7">S85</strain>
    </source>
</reference>
<reference evidence="6 9" key="1">
    <citation type="submission" date="2009-10" db="EMBL/GenBank/DDBJ databases">
        <title>Complete sequence of Fibrobacter succinogenes subsp. succinogenes S85.</title>
        <authorList>
            <consortium name="US DOE Joint Genome Institute"/>
            <person name="Lucas S."/>
            <person name="Copeland A."/>
            <person name="Lapidus A."/>
            <person name="Glavina del Rio T."/>
            <person name="Tice H."/>
            <person name="Bruce D."/>
            <person name="Goodwin L."/>
            <person name="Pitluck S."/>
            <person name="Chertkov O."/>
            <person name="Detter J.C."/>
            <person name="Han C."/>
            <person name="Tapia R."/>
            <person name="Larimer F."/>
            <person name="Land M."/>
            <person name="Hauser L."/>
            <person name="Kyrpides N."/>
            <person name="Mikhailova N."/>
            <person name="Weimer P.J."/>
            <person name="Stevenson D.M."/>
            <person name="Boyum J."/>
            <person name="Brumm P.I."/>
            <person name="Mead D."/>
        </authorList>
    </citation>
    <scope>NUCLEOTIDE SEQUENCE [LARGE SCALE GENOMIC DNA]</scope>
    <source>
        <strain evidence="9">ATCC 19169 / S85</strain>
        <strain evidence="6">S85</strain>
    </source>
</reference>
<dbReference type="AlphaFoldDB" id="C9RRX8"/>
<feature type="coiled-coil region" evidence="4">
    <location>
        <begin position="339"/>
        <end position="373"/>
    </location>
</feature>
<evidence type="ECO:0000256" key="2">
    <source>
        <dbReference type="ARBA" id="ARBA00022747"/>
    </source>
</evidence>
<dbReference type="KEGG" id="fsc:FSU_2217"/>
<dbReference type="Proteomes" id="UP000000517">
    <property type="component" value="Chromosome"/>
</dbReference>
<name>C9RRX8_FIBSS</name>
<keyword evidence="2" id="KW-0680">Restriction system</keyword>
<dbReference type="SUPFAM" id="SSF116734">
    <property type="entry name" value="DNA methylase specificity domain"/>
    <property type="match status" value="2"/>
</dbReference>
<keyword evidence="4" id="KW-0175">Coiled coil</keyword>
<dbReference type="InterPro" id="IPR051212">
    <property type="entry name" value="Type-I_RE_S_subunit"/>
</dbReference>
<dbReference type="InterPro" id="IPR000055">
    <property type="entry name" value="Restrct_endonuc_typeI_TRD"/>
</dbReference>
<accession>C9RRX8</accession>
<comment type="similarity">
    <text evidence="1">Belongs to the type-I restriction system S methylase family.</text>
</comment>
<evidence type="ECO:0000313" key="7">
    <source>
        <dbReference type="EMBL" id="ADL26374.1"/>
    </source>
</evidence>
<reference evidence="8" key="2">
    <citation type="submission" date="2010-08" db="EMBL/GenBank/DDBJ databases">
        <title>Complete sequence of Fibrobacter succinogenes subsp. succinogenes S85.</title>
        <authorList>
            <person name="Durkin A.S."/>
            <person name="Nelson K.E."/>
            <person name="Morrison M."/>
            <person name="Forsberg C.W."/>
            <person name="Wilson D.B."/>
            <person name="Russell J.B."/>
            <person name="Cann I.K.O."/>
            <person name="Mackie R.I."/>
            <person name="White B.A."/>
        </authorList>
    </citation>
    <scope>NUCLEOTIDE SEQUENCE [LARGE SCALE GENOMIC DNA]</scope>
    <source>
        <strain evidence="8">ATCC 19169 / S85</strain>
    </source>
</reference>
<dbReference type="Pfam" id="PF01420">
    <property type="entry name" value="Methylase_S"/>
    <property type="match status" value="2"/>
</dbReference>
<dbReference type="HOGENOM" id="CLU_021095_10_1_0"/>
<dbReference type="InterPro" id="IPR044946">
    <property type="entry name" value="Restrct_endonuc_typeI_TRD_sf"/>
</dbReference>
<dbReference type="Proteomes" id="UP000001497">
    <property type="component" value="Chromosome"/>
</dbReference>
<dbReference type="OrthoDB" id="9798929at2"/>
<dbReference type="STRING" id="59374.FSU_2217"/>
<keyword evidence="3" id="KW-0238">DNA-binding</keyword>
<organism evidence="7 8">
    <name type="scientific">Fibrobacter succinogenes (strain ATCC 19169 / S85)</name>
    <dbReference type="NCBI Taxonomy" id="59374"/>
    <lineage>
        <taxon>Bacteria</taxon>
        <taxon>Pseudomonadati</taxon>
        <taxon>Fibrobacterota</taxon>
        <taxon>Fibrobacteria</taxon>
        <taxon>Fibrobacterales</taxon>
        <taxon>Fibrobacteraceae</taxon>
        <taxon>Fibrobacter</taxon>
    </lineage>
</organism>
<dbReference type="GO" id="GO:0009307">
    <property type="term" value="P:DNA restriction-modification system"/>
    <property type="evidence" value="ECO:0007669"/>
    <property type="project" value="UniProtKB-KW"/>
</dbReference>
<dbReference type="REBASE" id="22212">
    <property type="entry name" value="S.Fsu85ORF1722P"/>
</dbReference>
<dbReference type="PANTHER" id="PTHR43140">
    <property type="entry name" value="TYPE-1 RESTRICTION ENZYME ECOKI SPECIFICITY PROTEIN"/>
    <property type="match status" value="1"/>
</dbReference>